<dbReference type="OrthoDB" id="145169at2759"/>
<dbReference type="Proteomes" id="UP000688947">
    <property type="component" value="Unassembled WGS sequence"/>
</dbReference>
<proteinExistence type="predicted"/>
<gene>
    <name evidence="1" type="ORF">JG687_00003205</name>
</gene>
<accession>A0A8T1UWW2</accession>
<protein>
    <submittedName>
        <fullName evidence="1">Uncharacterized protein</fullName>
    </submittedName>
</protein>
<feature type="non-terminal residue" evidence="1">
    <location>
        <position position="120"/>
    </location>
</feature>
<evidence type="ECO:0000313" key="1">
    <source>
        <dbReference type="EMBL" id="KAG6969453.1"/>
    </source>
</evidence>
<comment type="caution">
    <text evidence="1">The sequence shown here is derived from an EMBL/GenBank/DDBJ whole genome shotgun (WGS) entry which is preliminary data.</text>
</comment>
<organism evidence="1 2">
    <name type="scientific">Phytophthora cactorum</name>
    <dbReference type="NCBI Taxonomy" id="29920"/>
    <lineage>
        <taxon>Eukaryota</taxon>
        <taxon>Sar</taxon>
        <taxon>Stramenopiles</taxon>
        <taxon>Oomycota</taxon>
        <taxon>Peronosporomycetes</taxon>
        <taxon>Peronosporales</taxon>
        <taxon>Peronosporaceae</taxon>
        <taxon>Phytophthora</taxon>
    </lineage>
</organism>
<dbReference type="EMBL" id="JAENGZ010000096">
    <property type="protein sequence ID" value="KAG6969453.1"/>
    <property type="molecule type" value="Genomic_DNA"/>
</dbReference>
<dbReference type="AlphaFoldDB" id="A0A8T1UWW2"/>
<feature type="non-terminal residue" evidence="1">
    <location>
        <position position="1"/>
    </location>
</feature>
<sequence>KNHVARLNDAAPIEDTPRHFHPLSKEEQAQCMELLRRELGADGLDECACAICDRLVLRRDVVRNDGSDWKYMDILREILGEAGSDVLWLLREQYRTSPLIAGLENVMVSPRAMLMKAVSL</sequence>
<reference evidence="1" key="1">
    <citation type="submission" date="2021-01" db="EMBL/GenBank/DDBJ databases">
        <title>Phytophthora aleatoria, a newly-described species from Pinus radiata is distinct from Phytophthora cactorum isolates based on comparative genomics.</title>
        <authorList>
            <person name="Mcdougal R."/>
            <person name="Panda P."/>
            <person name="Williams N."/>
            <person name="Studholme D.J."/>
        </authorList>
    </citation>
    <scope>NUCLEOTIDE SEQUENCE</scope>
    <source>
        <strain evidence="1">NZFS 3830</strain>
    </source>
</reference>
<evidence type="ECO:0000313" key="2">
    <source>
        <dbReference type="Proteomes" id="UP000688947"/>
    </source>
</evidence>
<name>A0A8T1UWW2_9STRA</name>